<evidence type="ECO:0000313" key="10">
    <source>
        <dbReference type="Proteomes" id="UP000027746"/>
    </source>
</evidence>
<comment type="cofactor">
    <cofactor evidence="1">
        <name>FAD</name>
        <dbReference type="ChEBI" id="CHEBI:57692"/>
    </cofactor>
</comment>
<organism evidence="8 10">
    <name type="scientific">Pseudosulfitobacter pseudonitzschiae</name>
    <dbReference type="NCBI Taxonomy" id="1402135"/>
    <lineage>
        <taxon>Bacteria</taxon>
        <taxon>Pseudomonadati</taxon>
        <taxon>Pseudomonadota</taxon>
        <taxon>Alphaproteobacteria</taxon>
        <taxon>Rhodobacterales</taxon>
        <taxon>Roseobacteraceae</taxon>
        <taxon>Pseudosulfitobacter</taxon>
    </lineage>
</organism>
<dbReference type="InterPro" id="IPR013786">
    <property type="entry name" value="AcylCoA_DH/ox_N"/>
</dbReference>
<accession>A0A073IVN4</accession>
<evidence type="ECO:0000259" key="6">
    <source>
        <dbReference type="Pfam" id="PF00441"/>
    </source>
</evidence>
<dbReference type="GeneID" id="68872341"/>
<evidence type="ECO:0000256" key="1">
    <source>
        <dbReference type="ARBA" id="ARBA00001974"/>
    </source>
</evidence>
<dbReference type="InterPro" id="IPR009100">
    <property type="entry name" value="AcylCoA_DH/oxidase_NM_dom_sf"/>
</dbReference>
<dbReference type="RefSeq" id="WP_037929907.1">
    <property type="nucleotide sequence ID" value="NZ_CP054604.1"/>
</dbReference>
<evidence type="ECO:0000256" key="2">
    <source>
        <dbReference type="ARBA" id="ARBA00009347"/>
    </source>
</evidence>
<dbReference type="Proteomes" id="UP000027746">
    <property type="component" value="Unassembled WGS sequence"/>
</dbReference>
<dbReference type="Gene3D" id="1.10.540.10">
    <property type="entry name" value="Acyl-CoA dehydrogenase/oxidase, N-terminal domain"/>
    <property type="match status" value="1"/>
</dbReference>
<proteinExistence type="inferred from homology"/>
<feature type="domain" description="Acyl-CoA dehydrogenase/oxidase C-terminal" evidence="6">
    <location>
        <begin position="201"/>
        <end position="309"/>
    </location>
</feature>
<dbReference type="PANTHER" id="PTHR43884">
    <property type="entry name" value="ACYL-COA DEHYDROGENASE"/>
    <property type="match status" value="1"/>
</dbReference>
<name>A0A073IVN4_9RHOB</name>
<dbReference type="EMBL" id="JAMD01000014">
    <property type="protein sequence ID" value="KEJ94403.1"/>
    <property type="molecule type" value="Genomic_DNA"/>
</dbReference>
<evidence type="ECO:0000256" key="5">
    <source>
        <dbReference type="ARBA" id="ARBA00023002"/>
    </source>
</evidence>
<evidence type="ECO:0000256" key="3">
    <source>
        <dbReference type="ARBA" id="ARBA00022630"/>
    </source>
</evidence>
<keyword evidence="5" id="KW-0560">Oxidoreductase</keyword>
<comment type="similarity">
    <text evidence="2">Belongs to the acyl-CoA dehydrogenase family.</text>
</comment>
<evidence type="ECO:0000256" key="4">
    <source>
        <dbReference type="ARBA" id="ARBA00022827"/>
    </source>
</evidence>
<keyword evidence="4" id="KW-0274">FAD</keyword>
<keyword evidence="10" id="KW-1185">Reference proteome</keyword>
<comment type="caution">
    <text evidence="8">The sequence shown here is derived from an EMBL/GenBank/DDBJ whole genome shotgun (WGS) entry which is preliminary data.</text>
</comment>
<evidence type="ECO:0000259" key="7">
    <source>
        <dbReference type="Pfam" id="PF02771"/>
    </source>
</evidence>
<keyword evidence="3" id="KW-0285">Flavoprotein</keyword>
<dbReference type="InterPro" id="IPR037069">
    <property type="entry name" value="AcylCoA_DH/ox_N_sf"/>
</dbReference>
<dbReference type="EMBL" id="JAFBWN010000009">
    <property type="protein sequence ID" value="MBM2355702.1"/>
    <property type="molecule type" value="Genomic_DNA"/>
</dbReference>
<dbReference type="Pfam" id="PF02771">
    <property type="entry name" value="Acyl-CoA_dh_N"/>
    <property type="match status" value="1"/>
</dbReference>
<dbReference type="GO" id="GO:0050660">
    <property type="term" value="F:flavin adenine dinucleotide binding"/>
    <property type="evidence" value="ECO:0007669"/>
    <property type="project" value="InterPro"/>
</dbReference>
<dbReference type="OrthoDB" id="2450120at2"/>
<dbReference type="AlphaFoldDB" id="A0A073IVN4"/>
<dbReference type="InterPro" id="IPR036250">
    <property type="entry name" value="AcylCo_DH-like_C"/>
</dbReference>
<dbReference type="Pfam" id="PF00441">
    <property type="entry name" value="Acyl-CoA_dh_1"/>
    <property type="match status" value="1"/>
</dbReference>
<dbReference type="InterPro" id="IPR009075">
    <property type="entry name" value="AcylCo_DH/oxidase_C"/>
</dbReference>
<dbReference type="Gene3D" id="1.20.140.10">
    <property type="entry name" value="Butyryl-CoA Dehydrogenase, subunit A, domain 3"/>
    <property type="match status" value="1"/>
</dbReference>
<dbReference type="Proteomes" id="UP000809337">
    <property type="component" value="Unassembled WGS sequence"/>
</dbReference>
<evidence type="ECO:0000313" key="8">
    <source>
        <dbReference type="EMBL" id="KEJ94403.1"/>
    </source>
</evidence>
<evidence type="ECO:0000313" key="9">
    <source>
        <dbReference type="EMBL" id="MBM2355702.1"/>
    </source>
</evidence>
<dbReference type="SUPFAM" id="SSF56645">
    <property type="entry name" value="Acyl-CoA dehydrogenase NM domain-like"/>
    <property type="match status" value="1"/>
</dbReference>
<reference evidence="8 10" key="1">
    <citation type="submission" date="2014-01" db="EMBL/GenBank/DDBJ databases">
        <title>Sulfitobacter sp. H3 (MCCC 1A00686) Genome Sequencing.</title>
        <authorList>
            <person name="Lai Q."/>
            <person name="Hong Z."/>
        </authorList>
    </citation>
    <scope>NUCLEOTIDE SEQUENCE [LARGE SCALE GENOMIC DNA]</scope>
    <source>
        <strain evidence="8 10">H3</strain>
    </source>
</reference>
<dbReference type="PANTHER" id="PTHR43884:SF20">
    <property type="entry name" value="ACYL-COA DEHYDROGENASE FADE28"/>
    <property type="match status" value="1"/>
</dbReference>
<protein>
    <submittedName>
        <fullName evidence="8">Acyl-CoA dehydrogenase</fullName>
    </submittedName>
    <submittedName>
        <fullName evidence="9">Acyl-CoA/acyl-ACP dehydrogenase</fullName>
    </submittedName>
</protein>
<gene>
    <name evidence="9" type="ORF">JQX14_14220</name>
    <name evidence="8" type="ORF">SUH3_06990</name>
</gene>
<feature type="domain" description="Acyl-CoA dehydrogenase/oxidase N-terminal" evidence="7">
    <location>
        <begin position="2"/>
        <end position="75"/>
    </location>
</feature>
<dbReference type="GO" id="GO:0003995">
    <property type="term" value="F:acyl-CoA dehydrogenase activity"/>
    <property type="evidence" value="ECO:0007669"/>
    <property type="project" value="TreeGrafter"/>
</dbReference>
<sequence length="352" mass="37377">MESMIHDMAERLFRDHVHHRLRADAAAGQCPETLWTRIEEAGLHMALVPEEAGGFGVPAAEALGLVRVAGAHGLPLPLAETLIANAVLAGAGLALPRGRLTIAEDAALRLERRGGALHASGHLAMVPFARWADRIVTIAALDGVNHVLSLPVKDLTVTPAQDLAGMPRDDVAVDLALTDADAAPAYRSMGGMRGLGALVRSLATAGALETILRMSVEYANDRVQFGRPIGKFQSIQQYLATMAGETAAARAAAEMAAGSYDTAAFALTVAAAKSRSGEAAQTVGALAHQIHGAIGYTEEHALHHFTKRIWSWQDEFGTELDWNRELGRAALSSPHDTFWHFITDSTAQGVLT</sequence>
<dbReference type="SUPFAM" id="SSF47203">
    <property type="entry name" value="Acyl-CoA dehydrogenase C-terminal domain-like"/>
    <property type="match status" value="1"/>
</dbReference>
<reference evidence="9" key="2">
    <citation type="submission" date="2021-01" db="EMBL/GenBank/DDBJ databases">
        <title>Diatom-associated Roseobacters Show Island Model of Population Structure.</title>
        <authorList>
            <person name="Qu L."/>
            <person name="Feng X."/>
            <person name="Chen Y."/>
            <person name="Li L."/>
            <person name="Wang X."/>
            <person name="Hu Z."/>
            <person name="Wang H."/>
            <person name="Luo H."/>
        </authorList>
    </citation>
    <scope>NUCLEOTIDE SEQUENCE</scope>
    <source>
        <strain evidence="9">SM26-45</strain>
    </source>
</reference>